<reference evidence="2" key="1">
    <citation type="submission" date="2017-02" db="UniProtKB">
        <authorList>
            <consortium name="WormBaseParasite"/>
        </authorList>
    </citation>
    <scope>IDENTIFICATION</scope>
</reference>
<evidence type="ECO:0000313" key="2">
    <source>
        <dbReference type="WBParaSite" id="EEL_0000461001-mRNA-1"/>
    </source>
</evidence>
<name>A0A0R3RS39_9BILA</name>
<keyword evidence="1" id="KW-1185">Reference proteome</keyword>
<dbReference type="PANTHER" id="PTHR31430:SF2">
    <property type="entry name" value="ZF-RING_14 DOMAIN-CONTAINING PROTEIN"/>
    <property type="match status" value="1"/>
</dbReference>
<dbReference type="PANTHER" id="PTHR31430">
    <property type="entry name" value="PROTEIN CBG22332-RELATED"/>
    <property type="match status" value="1"/>
</dbReference>
<evidence type="ECO:0000313" key="1">
    <source>
        <dbReference type="Proteomes" id="UP000050640"/>
    </source>
</evidence>
<protein>
    <submittedName>
        <fullName evidence="2">Ubiquitin-like domain-containing protein</fullName>
    </submittedName>
</protein>
<sequence>MATMRSHSTSESSDFCWRSSTRDAVSSENLNEGARPVLSKQLVLTSDNIQNFIPEYIREKFQEPIEPNLCTIKAVCIAEQKEPFYTFVLNWYKNLAHVDTDSSALTSKAKKSPIRAPLTVEQTRRCDGPCGKMRPVKELRVHGRCEHAICRFCTTNAPMVGNIDGSTGCCNEECFVTDLANICPDPLLRHEYFQKIINKHKIIADHESRGHSIKRPQQTMGLSSASQTSSVNKMSRAKGGLQELMYVKVLILKKGPMETICRRHTVAEIASTESLRSTLQWILGYGQSLHKSRIFFNNSGNADDSKLQEIDLKGCGDMKISNFPSTNGMLNFVVDYTNVVGGNFSSPYL</sequence>
<dbReference type="AlphaFoldDB" id="A0A0R3RS39"/>
<dbReference type="WBParaSite" id="EEL_0000461001-mRNA-1">
    <property type="protein sequence ID" value="EEL_0000461001-mRNA-1"/>
    <property type="gene ID" value="EEL_0000461001"/>
</dbReference>
<dbReference type="Proteomes" id="UP000050640">
    <property type="component" value="Unplaced"/>
</dbReference>
<proteinExistence type="predicted"/>
<accession>A0A0R3RS39</accession>
<organism evidence="1 2">
    <name type="scientific">Elaeophora elaphi</name>
    <dbReference type="NCBI Taxonomy" id="1147741"/>
    <lineage>
        <taxon>Eukaryota</taxon>
        <taxon>Metazoa</taxon>
        <taxon>Ecdysozoa</taxon>
        <taxon>Nematoda</taxon>
        <taxon>Chromadorea</taxon>
        <taxon>Rhabditida</taxon>
        <taxon>Spirurina</taxon>
        <taxon>Spiruromorpha</taxon>
        <taxon>Filarioidea</taxon>
        <taxon>Onchocercidae</taxon>
        <taxon>Elaeophora</taxon>
    </lineage>
</organism>
<dbReference type="STRING" id="1147741.A0A0R3RS39"/>